<dbReference type="SUPFAM" id="SSF103247">
    <property type="entry name" value="TT1751-like"/>
    <property type="match status" value="1"/>
</dbReference>
<protein>
    <submittedName>
        <fullName evidence="3">DUF302 domain-containing protein</fullName>
    </submittedName>
</protein>
<keyword evidence="1" id="KW-0732">Signal</keyword>
<keyword evidence="4" id="KW-1185">Reference proteome</keyword>
<dbReference type="AlphaFoldDB" id="A0A892ZIG2"/>
<name>A0A892ZIG2_9NEIS</name>
<evidence type="ECO:0000313" key="3">
    <source>
        <dbReference type="EMBL" id="QRQ81516.1"/>
    </source>
</evidence>
<dbReference type="InterPro" id="IPR005180">
    <property type="entry name" value="DUF302"/>
</dbReference>
<dbReference type="InterPro" id="IPR035923">
    <property type="entry name" value="TT1751-like_sf"/>
</dbReference>
<dbReference type="KEGG" id="ptes:JQU52_12555"/>
<dbReference type="Pfam" id="PF03625">
    <property type="entry name" value="DUF302"/>
    <property type="match status" value="1"/>
</dbReference>
<gene>
    <name evidence="3" type="ORF">JQU52_12555</name>
</gene>
<reference evidence="3" key="1">
    <citation type="submission" date="2021-02" db="EMBL/GenBank/DDBJ databases">
        <title>Neisseriaceae sp. 26B isolated from the cloaca of a Common Toad-headed Turtle (Mesoclemmys nasuta).</title>
        <authorList>
            <person name="Spergser J."/>
            <person name="Busse H.-J."/>
        </authorList>
    </citation>
    <scope>NUCLEOTIDE SEQUENCE</scope>
    <source>
        <strain evidence="3">26B</strain>
    </source>
</reference>
<dbReference type="Proteomes" id="UP000653156">
    <property type="component" value="Chromosome"/>
</dbReference>
<accession>A0A892ZIG2</accession>
<evidence type="ECO:0000259" key="2">
    <source>
        <dbReference type="Pfam" id="PF03625"/>
    </source>
</evidence>
<proteinExistence type="predicted"/>
<organism evidence="3 4">
    <name type="scientific">Paralysiella testudinis</name>
    <dbReference type="NCBI Taxonomy" id="2809020"/>
    <lineage>
        <taxon>Bacteria</taxon>
        <taxon>Pseudomonadati</taxon>
        <taxon>Pseudomonadota</taxon>
        <taxon>Betaproteobacteria</taxon>
        <taxon>Neisseriales</taxon>
        <taxon>Neisseriaceae</taxon>
        <taxon>Paralysiella</taxon>
    </lineage>
</organism>
<dbReference type="CDD" id="cd14797">
    <property type="entry name" value="DUF302"/>
    <property type="match status" value="1"/>
</dbReference>
<dbReference type="PANTHER" id="PTHR38342">
    <property type="entry name" value="SLR5037 PROTEIN"/>
    <property type="match status" value="1"/>
</dbReference>
<evidence type="ECO:0000256" key="1">
    <source>
        <dbReference type="SAM" id="SignalP"/>
    </source>
</evidence>
<feature type="domain" description="DUF302" evidence="2">
    <location>
        <begin position="63"/>
        <end position="122"/>
    </location>
</feature>
<feature type="chain" id="PRO_5034965924" evidence="1">
    <location>
        <begin position="26"/>
        <end position="162"/>
    </location>
</feature>
<dbReference type="EMBL" id="CP069798">
    <property type="protein sequence ID" value="QRQ81516.1"/>
    <property type="molecule type" value="Genomic_DNA"/>
</dbReference>
<evidence type="ECO:0000313" key="4">
    <source>
        <dbReference type="Proteomes" id="UP000653156"/>
    </source>
</evidence>
<dbReference type="Gene3D" id="3.30.310.70">
    <property type="entry name" value="TT1751-like domain"/>
    <property type="match status" value="1"/>
</dbReference>
<feature type="signal peptide" evidence="1">
    <location>
        <begin position="1"/>
        <end position="25"/>
    </location>
</feature>
<sequence length="162" mass="17290">MNLTHLRRSLAIAGLAALPFTFAHAESAQPAMITLASSQNVDTTVANLSQAFTARGMTIFTVIDHQAAARAAGLDMQVAKVIVYGTPKAGTLLMQKDPHFALKLPLKVLVTENQQGQTEVVFESTRQLLQNSNITPAEVQNTLAQAEKLIANTVNAANQPAN</sequence>
<dbReference type="PANTHER" id="PTHR38342:SF2">
    <property type="entry name" value="INNER MEMBRANE OR EXPORTED"/>
    <property type="match status" value="1"/>
</dbReference>
<dbReference type="RefSeq" id="WP_230338811.1">
    <property type="nucleotide sequence ID" value="NZ_CP069798.1"/>
</dbReference>